<dbReference type="InterPro" id="IPR025540">
    <property type="entry name" value="FlK"/>
</dbReference>
<feature type="binding site" evidence="2">
    <location>
        <position position="116"/>
    </location>
    <ligand>
        <name>substrate</name>
    </ligand>
</feature>
<keyword evidence="5" id="KW-1185">Reference proteome</keyword>
<dbReference type="InterPro" id="IPR054485">
    <property type="entry name" value="FlK-like_dom"/>
</dbReference>
<protein>
    <submittedName>
        <fullName evidence="4">Putative thioesterase</fullName>
    </submittedName>
</protein>
<evidence type="ECO:0000256" key="1">
    <source>
        <dbReference type="PIRSR" id="PIRSR014972-1"/>
    </source>
</evidence>
<evidence type="ECO:0000313" key="4">
    <source>
        <dbReference type="EMBL" id="MBB5334967.1"/>
    </source>
</evidence>
<gene>
    <name evidence="4" type="ORF">HNR32_000067</name>
</gene>
<proteinExistence type="predicted"/>
<dbReference type="RefSeq" id="WP_183858799.1">
    <property type="nucleotide sequence ID" value="NZ_JACHFH010000001.1"/>
</dbReference>
<organism evidence="4 5">
    <name type="scientific">Pectinatus brassicae</name>
    <dbReference type="NCBI Taxonomy" id="862415"/>
    <lineage>
        <taxon>Bacteria</taxon>
        <taxon>Bacillati</taxon>
        <taxon>Bacillota</taxon>
        <taxon>Negativicutes</taxon>
        <taxon>Selenomonadales</taxon>
        <taxon>Selenomonadaceae</taxon>
        <taxon>Pectinatus</taxon>
    </lineage>
</organism>
<dbReference type="AlphaFoldDB" id="A0A840UHF4"/>
<feature type="binding site" evidence="2">
    <location>
        <position position="65"/>
    </location>
    <ligand>
        <name>substrate</name>
    </ligand>
</feature>
<name>A0A840UHF4_9FIRM</name>
<feature type="domain" description="Fluoroacetyl-CoA-specific thioesterase-like" evidence="3">
    <location>
        <begin position="19"/>
        <end position="121"/>
    </location>
</feature>
<dbReference type="PANTHER" id="PTHR36934">
    <property type="entry name" value="BLR0278 PROTEIN"/>
    <property type="match status" value="1"/>
</dbReference>
<dbReference type="SUPFAM" id="SSF54637">
    <property type="entry name" value="Thioesterase/thiol ester dehydrase-isomerase"/>
    <property type="match status" value="1"/>
</dbReference>
<evidence type="ECO:0000313" key="5">
    <source>
        <dbReference type="Proteomes" id="UP000559117"/>
    </source>
</evidence>
<feature type="active site" evidence="1">
    <location>
        <position position="46"/>
    </location>
</feature>
<dbReference type="Pfam" id="PF22636">
    <property type="entry name" value="FlK"/>
    <property type="match status" value="1"/>
</dbReference>
<feature type="binding site" evidence="2">
    <location>
        <position position="65"/>
    </location>
    <ligand>
        <name>CoA</name>
        <dbReference type="ChEBI" id="CHEBI:57287"/>
    </ligand>
</feature>
<dbReference type="Gene3D" id="3.10.129.10">
    <property type="entry name" value="Hotdog Thioesterase"/>
    <property type="match status" value="1"/>
</dbReference>
<comment type="caution">
    <text evidence="4">The sequence shown here is derived from an EMBL/GenBank/DDBJ whole genome shotgun (WGS) entry which is preliminary data.</text>
</comment>
<feature type="active site" evidence="1">
    <location>
        <position position="72"/>
    </location>
</feature>
<evidence type="ECO:0000259" key="3">
    <source>
        <dbReference type="Pfam" id="PF22636"/>
    </source>
</evidence>
<dbReference type="PANTHER" id="PTHR36934:SF1">
    <property type="entry name" value="THIOESTERASE DOMAIN-CONTAINING PROTEIN"/>
    <property type="match status" value="1"/>
</dbReference>
<dbReference type="Proteomes" id="UP000559117">
    <property type="component" value="Unassembled WGS sequence"/>
</dbReference>
<dbReference type="PIRSF" id="PIRSF014972">
    <property type="entry name" value="FlK"/>
    <property type="match status" value="1"/>
</dbReference>
<accession>A0A840UHF4</accession>
<dbReference type="EMBL" id="JACHFH010000001">
    <property type="protein sequence ID" value="MBB5334967.1"/>
    <property type="molecule type" value="Genomic_DNA"/>
</dbReference>
<sequence>MNITEKLKIDLSKKLTTKVTASNTAETIKSGTLPVYATPAMTALMEQAAAELIEDLLPDGWTSVGISMNVAHLAASPIDIEISATAKITAIDGRKISYEVAASDSAGPIGKGIHERFIVDKDKFLQKAQAKL</sequence>
<feature type="active site" evidence="1">
    <location>
        <position position="38"/>
    </location>
</feature>
<evidence type="ECO:0000256" key="2">
    <source>
        <dbReference type="PIRSR" id="PIRSR014972-2"/>
    </source>
</evidence>
<dbReference type="InterPro" id="IPR029069">
    <property type="entry name" value="HotDog_dom_sf"/>
</dbReference>
<reference evidence="4 5" key="1">
    <citation type="submission" date="2020-08" db="EMBL/GenBank/DDBJ databases">
        <title>Genomic Encyclopedia of Type Strains, Phase IV (KMG-IV): sequencing the most valuable type-strain genomes for metagenomic binning, comparative biology and taxonomic classification.</title>
        <authorList>
            <person name="Goeker M."/>
        </authorList>
    </citation>
    <scope>NUCLEOTIDE SEQUENCE [LARGE SCALE GENOMIC DNA]</scope>
    <source>
        <strain evidence="4 5">DSM 24661</strain>
    </source>
</reference>